<keyword evidence="3" id="KW-1185">Reference proteome</keyword>
<name>A0A7W7N5U5_9CAUL</name>
<dbReference type="Proteomes" id="UP000539957">
    <property type="component" value="Unassembled WGS sequence"/>
</dbReference>
<dbReference type="EMBL" id="JACHKY010000007">
    <property type="protein sequence ID" value="MBB4799759.1"/>
    <property type="molecule type" value="Genomic_DNA"/>
</dbReference>
<comment type="caution">
    <text evidence="2">The sequence shown here is derived from an EMBL/GenBank/DDBJ whole genome shotgun (WGS) entry which is preliminary data.</text>
</comment>
<accession>A0A7W7N5U5</accession>
<protein>
    <submittedName>
        <fullName evidence="2">Putative membrane protein</fullName>
    </submittedName>
</protein>
<evidence type="ECO:0000256" key="1">
    <source>
        <dbReference type="SAM" id="Phobius"/>
    </source>
</evidence>
<feature type="transmembrane region" description="Helical" evidence="1">
    <location>
        <begin position="105"/>
        <end position="125"/>
    </location>
</feature>
<evidence type="ECO:0000313" key="2">
    <source>
        <dbReference type="EMBL" id="MBB4799759.1"/>
    </source>
</evidence>
<proteinExistence type="predicted"/>
<gene>
    <name evidence="2" type="ORF">HNP32_003519</name>
</gene>
<dbReference type="RefSeq" id="WP_184273620.1">
    <property type="nucleotide sequence ID" value="NZ_JACHKY010000007.1"/>
</dbReference>
<dbReference type="InterPro" id="IPR018723">
    <property type="entry name" value="DUF2254_membrane"/>
</dbReference>
<keyword evidence="1" id="KW-1133">Transmembrane helix</keyword>
<feature type="transmembrane region" description="Helical" evidence="1">
    <location>
        <begin position="131"/>
        <end position="156"/>
    </location>
</feature>
<evidence type="ECO:0000313" key="3">
    <source>
        <dbReference type="Proteomes" id="UP000539957"/>
    </source>
</evidence>
<dbReference type="Pfam" id="PF10011">
    <property type="entry name" value="DUF2254"/>
    <property type="match status" value="1"/>
</dbReference>
<organism evidence="2 3">
    <name type="scientific">Brevundimonas bullata</name>
    <dbReference type="NCBI Taxonomy" id="13160"/>
    <lineage>
        <taxon>Bacteria</taxon>
        <taxon>Pseudomonadati</taxon>
        <taxon>Pseudomonadota</taxon>
        <taxon>Alphaproteobacteria</taxon>
        <taxon>Caulobacterales</taxon>
        <taxon>Caulobacteraceae</taxon>
        <taxon>Brevundimonas</taxon>
    </lineage>
</organism>
<feature type="transmembrane region" description="Helical" evidence="1">
    <location>
        <begin position="12"/>
        <end position="31"/>
    </location>
</feature>
<dbReference type="AlphaFoldDB" id="A0A7W7N5U5"/>
<keyword evidence="1" id="KW-0472">Membrane</keyword>
<sequence length="422" mass="45505">MLRFIQDVTDAFWALPALIVAALAGLGVLVVDIQMLGRLPGWIPETWIYGRGDTGARTLLGAIASSAIGVAGTLFSITIAALTLASSQMGPRLLRNFMRDRGNQMTLGVFLGAFAYALVVLRSVRGGEDTAFVPALGVTIGLVLAGACVALLIYFIHHVANRINVDTVIDLVHDDVVRDMERLTLDEPCREYPDPVDWSWAAKVSLRQAGYLQQTDTGALADWAKTHGCGVRLLKRPGEFVFPHAPFALVSHEVEEAEAAIWGRVALSRRGGSPADFTFPVAQLVEVAVRALSPGVNDPRTAISVLNRLGAALAWLAPRHLHNGVYEQDGVVRLYVPTLDYAALAGVMFDMIRQNAGTSPTVLIHLMTVLTAVAAVETDLHRLNVLRRQARIADEQGQALFVNENDKAVLATAYADFLATAA</sequence>
<feature type="transmembrane region" description="Helical" evidence="1">
    <location>
        <begin position="59"/>
        <end position="84"/>
    </location>
</feature>
<reference evidence="2 3" key="1">
    <citation type="submission" date="2020-08" db="EMBL/GenBank/DDBJ databases">
        <title>Functional genomics of gut bacteria from endangered species of beetles.</title>
        <authorList>
            <person name="Carlos-Shanley C."/>
        </authorList>
    </citation>
    <scope>NUCLEOTIDE SEQUENCE [LARGE SCALE GENOMIC DNA]</scope>
    <source>
        <strain evidence="2 3">S00123</strain>
    </source>
</reference>
<keyword evidence="1" id="KW-0812">Transmembrane</keyword>